<evidence type="ECO:0000313" key="2">
    <source>
        <dbReference type="Proteomes" id="UP000016529"/>
    </source>
</evidence>
<reference evidence="1 2" key="1">
    <citation type="journal article" date="2013" name="Genome Announc.">
        <title>Draft Genome Sequence of Gallibacterium anatis bv. haemolytica 12656-12 Liver, an Isolate Obtained from the Liver of a Septicemic Chicken.</title>
        <authorList>
            <person name="Kudirkiene E."/>
            <person name="Christensen H."/>
            <person name="Bojesen A.M."/>
        </authorList>
    </citation>
    <scope>NUCLEOTIDE SEQUENCE [LARGE SCALE GENOMIC DNA]</scope>
    <source>
        <strain evidence="1">12656/12</strain>
    </source>
</reference>
<proteinExistence type="predicted"/>
<dbReference type="RefSeq" id="WP_021462364.1">
    <property type="nucleotide sequence ID" value="NZ_AVOX01000064.1"/>
</dbReference>
<evidence type="ECO:0000313" key="1">
    <source>
        <dbReference type="EMBL" id="ERF77447.1"/>
    </source>
</evidence>
<organism evidence="1 2">
    <name type="scientific">Gallibacterium anatis 12656/12</name>
    <dbReference type="NCBI Taxonomy" id="1195244"/>
    <lineage>
        <taxon>Bacteria</taxon>
        <taxon>Pseudomonadati</taxon>
        <taxon>Pseudomonadota</taxon>
        <taxon>Gammaproteobacteria</taxon>
        <taxon>Pasteurellales</taxon>
        <taxon>Pasteurellaceae</taxon>
        <taxon>Gallibacterium</taxon>
    </lineage>
</organism>
<gene>
    <name evidence="1" type="ORF">N561_11390</name>
</gene>
<protein>
    <submittedName>
        <fullName evidence="1">Uncharacterized protein</fullName>
    </submittedName>
</protein>
<accession>U1GIE0</accession>
<dbReference type="PATRIC" id="fig|1195244.3.peg.2185"/>
<dbReference type="EMBL" id="AVOX01000064">
    <property type="protein sequence ID" value="ERF77447.1"/>
    <property type="molecule type" value="Genomic_DNA"/>
</dbReference>
<name>U1GIE0_9PAST</name>
<dbReference type="AlphaFoldDB" id="U1GIE0"/>
<dbReference type="Proteomes" id="UP000016529">
    <property type="component" value="Unassembled WGS sequence"/>
</dbReference>
<comment type="caution">
    <text evidence="1">The sequence shown here is derived from an EMBL/GenBank/DDBJ whole genome shotgun (WGS) entry which is preliminary data.</text>
</comment>
<sequence length="84" mass="10016">MRVQILFSAIADYIPKYQDWTKPYQSLVDEITQNAEAFWNKRSMEENTVRFLQKMPAEYGLHFRFLEVTQKDENTLLVSGRRAI</sequence>